<dbReference type="GO" id="GO:0048039">
    <property type="term" value="F:ubiquinone binding"/>
    <property type="evidence" value="ECO:0007669"/>
    <property type="project" value="InterPro"/>
</dbReference>
<dbReference type="InterPro" id="IPR005031">
    <property type="entry name" value="COQ10_START"/>
</dbReference>
<name>A0A8H7Y0A9_PSICU</name>
<evidence type="ECO:0000313" key="5">
    <source>
        <dbReference type="EMBL" id="KAG5168868.1"/>
    </source>
</evidence>
<gene>
    <name evidence="5" type="ORF">JR316_005422</name>
</gene>
<reference evidence="5" key="1">
    <citation type="submission" date="2021-02" db="EMBL/GenBank/DDBJ databases">
        <title>Psilocybe cubensis genome.</title>
        <authorList>
            <person name="Mckernan K.J."/>
            <person name="Crawford S."/>
            <person name="Trippe A."/>
            <person name="Kane L.T."/>
            <person name="Mclaughlin S."/>
        </authorList>
    </citation>
    <scope>NUCLEOTIDE SEQUENCE [LARGE SCALE GENOMIC DNA]</scope>
    <source>
        <strain evidence="5">MGC-MH-2018</strain>
    </source>
</reference>
<dbReference type="SUPFAM" id="SSF55961">
    <property type="entry name" value="Bet v1-like"/>
    <property type="match status" value="1"/>
</dbReference>
<dbReference type="CDD" id="cd07813">
    <property type="entry name" value="COQ10p_like"/>
    <property type="match status" value="1"/>
</dbReference>
<comment type="caution">
    <text evidence="5">The sequence shown here is derived from an EMBL/GenBank/DDBJ whole genome shotgun (WGS) entry which is preliminary data.</text>
</comment>
<dbReference type="EMBL" id="JAFIQS010000005">
    <property type="protein sequence ID" value="KAG5168868.1"/>
    <property type="molecule type" value="Genomic_DNA"/>
</dbReference>
<dbReference type="Pfam" id="PF03364">
    <property type="entry name" value="Polyketide_cyc"/>
    <property type="match status" value="1"/>
</dbReference>
<accession>A0A8H7Y0A9</accession>
<dbReference type="GO" id="GO:0045333">
    <property type="term" value="P:cellular respiration"/>
    <property type="evidence" value="ECO:0007669"/>
    <property type="project" value="InterPro"/>
</dbReference>
<evidence type="ECO:0000256" key="2">
    <source>
        <dbReference type="ARBA" id="ARBA00011814"/>
    </source>
</evidence>
<proteinExistence type="inferred from homology"/>
<dbReference type="OrthoDB" id="292693at2759"/>
<comment type="function">
    <text evidence="3">Required for the function of coenzyme Q in the respiratory chain. May serve as a chaperone or may be involved in the transport of Q6 from its site of synthesis to the catalytic sites of the respiratory complexes.</text>
</comment>
<evidence type="ECO:0000256" key="3">
    <source>
        <dbReference type="ARBA" id="ARBA00024947"/>
    </source>
</evidence>
<evidence type="ECO:0000259" key="4">
    <source>
        <dbReference type="Pfam" id="PF03364"/>
    </source>
</evidence>
<dbReference type="AlphaFoldDB" id="A0A8H7Y0A9"/>
<evidence type="ECO:0000256" key="1">
    <source>
        <dbReference type="ARBA" id="ARBA00006885"/>
    </source>
</evidence>
<organism evidence="5">
    <name type="scientific">Psilocybe cubensis</name>
    <name type="common">Psychedelic mushroom</name>
    <name type="synonym">Stropharia cubensis</name>
    <dbReference type="NCBI Taxonomy" id="181762"/>
    <lineage>
        <taxon>Eukaryota</taxon>
        <taxon>Fungi</taxon>
        <taxon>Dikarya</taxon>
        <taxon>Basidiomycota</taxon>
        <taxon>Agaricomycotina</taxon>
        <taxon>Agaricomycetes</taxon>
        <taxon>Agaricomycetidae</taxon>
        <taxon>Agaricales</taxon>
        <taxon>Agaricineae</taxon>
        <taxon>Strophariaceae</taxon>
        <taxon>Psilocybe</taxon>
    </lineage>
</organism>
<protein>
    <recommendedName>
        <fullName evidence="4">Coenzyme Q-binding protein COQ10 START domain-containing protein</fullName>
    </recommendedName>
</protein>
<dbReference type="GO" id="GO:0005739">
    <property type="term" value="C:mitochondrion"/>
    <property type="evidence" value="ECO:0007669"/>
    <property type="project" value="TreeGrafter"/>
</dbReference>
<dbReference type="InterPro" id="IPR023393">
    <property type="entry name" value="START-like_dom_sf"/>
</dbReference>
<sequence length="216" mass="23986">MLLSPAPLRPLLRIPSLRRTLFSLPSFPFGGLESKPQNYNEQKIFPYNAKELYAVVADVASYPQFIPFCVSSRIDRSALERAMKGRTVVDAELAVGFLNFKESYVSEVTCVPFESVQARASSSTPLFKSLLTTWRFQNPTSKLCSVSQSSSASAESTSIERDNSSSPTLVTFDLTYEFANPLHAGVSATFFGQVSKMMIQAFEDRCVEVYGRRNSS</sequence>
<comment type="similarity">
    <text evidence="1">Belongs to the COQ10 family.</text>
</comment>
<feature type="domain" description="Coenzyme Q-binding protein COQ10 START" evidence="4">
    <location>
        <begin position="46"/>
        <end position="203"/>
    </location>
</feature>
<dbReference type="Gene3D" id="3.30.530.20">
    <property type="match status" value="1"/>
</dbReference>
<comment type="subunit">
    <text evidence="2">Interacts with coenzyme Q.</text>
</comment>
<dbReference type="InterPro" id="IPR044996">
    <property type="entry name" value="COQ10-like"/>
</dbReference>
<dbReference type="PANTHER" id="PTHR12901:SF10">
    <property type="entry name" value="COENZYME Q-BINDING PROTEIN COQ10, MITOCHONDRIAL"/>
    <property type="match status" value="1"/>
</dbReference>
<dbReference type="PANTHER" id="PTHR12901">
    <property type="entry name" value="SPERM PROTEIN HOMOLOG"/>
    <property type="match status" value="1"/>
</dbReference>